<sequence length="397" mass="44257">MTTWLLPEGIHESLPDEAESLEAFRRQLIDLYASWGYRLVSPPLVEYIESLRIGMGTELDLQTVKVTDQLTGRLMGVRADMTPQVARIDAHRMRDDEIDNRPNRLCYIGTVLRTQATHQGGSRSPRQVGAELFGHAGIESDFEVISLMLETLKISGLEGFVLDIGHVSIARGLAEYVELTADEETRFFDMLARKSIPEIDQWLKESQLSTSNAAMLGALASLNGSTDILESAKSKLLNAGRVVISAIEYLQSLTEQLKRYYPQLNINIDLAELRGYAYHTGIIYAVYTPERGHSIARGGRYDGIGKAFNNDRPATGFSTDLHTLSSLSSHRNAKTGCAILAPYALNEDLDKLIAQLRHDGEVVIRQLSDKPTITPEQQSCNRRIEQQNGEWLVTLVQ</sequence>
<comment type="pathway">
    <text evidence="2 7">Amino-acid biosynthesis; L-histidine biosynthesis; L-histidine from 5-phospho-alpha-D-ribose 1-diphosphate: step 1/9.</text>
</comment>
<dbReference type="NCBIfam" id="TIGR00443">
    <property type="entry name" value="hisZ_biosyn_reg"/>
    <property type="match status" value="1"/>
</dbReference>
<evidence type="ECO:0000256" key="2">
    <source>
        <dbReference type="ARBA" id="ARBA00004667"/>
    </source>
</evidence>
<keyword evidence="7" id="KW-0368">Histidine biosynthesis</keyword>
<feature type="domain" description="Class II Histidinyl-tRNA synthetase (HisRS)-like catalytic core" evidence="9">
    <location>
        <begin position="9"/>
        <end position="324"/>
    </location>
</feature>
<feature type="binding site" evidence="8">
    <location>
        <position position="113"/>
    </location>
    <ligand>
        <name>L-histidine</name>
        <dbReference type="ChEBI" id="CHEBI:57595"/>
    </ligand>
</feature>
<dbReference type="NCBIfam" id="NF008935">
    <property type="entry name" value="PRK12292.1-1"/>
    <property type="match status" value="1"/>
</dbReference>
<evidence type="ECO:0000256" key="6">
    <source>
        <dbReference type="ARBA" id="ARBA00025246"/>
    </source>
</evidence>
<name>A0A7V2SZJ5_LEUMU</name>
<keyword evidence="10" id="KW-0808">Transferase</keyword>
<organism evidence="10">
    <name type="scientific">Leucothrix mucor</name>
    <dbReference type="NCBI Taxonomy" id="45248"/>
    <lineage>
        <taxon>Bacteria</taxon>
        <taxon>Pseudomonadati</taxon>
        <taxon>Pseudomonadota</taxon>
        <taxon>Gammaproteobacteria</taxon>
        <taxon>Thiotrichales</taxon>
        <taxon>Thiotrichaceae</taxon>
        <taxon>Leucothrix</taxon>
    </lineage>
</organism>
<dbReference type="EMBL" id="DRMS01000226">
    <property type="protein sequence ID" value="HFC92339.1"/>
    <property type="molecule type" value="Genomic_DNA"/>
</dbReference>
<dbReference type="PANTHER" id="PTHR11476">
    <property type="entry name" value="HISTIDYL-TRNA SYNTHETASE"/>
    <property type="match status" value="1"/>
</dbReference>
<keyword evidence="10" id="KW-0328">Glycosyltransferase</keyword>
<dbReference type="UniPathway" id="UPA00031">
    <property type="reaction ID" value="UER00006"/>
</dbReference>
<keyword evidence="7" id="KW-0028">Amino-acid biosynthesis</keyword>
<dbReference type="HAMAP" id="MF_00125">
    <property type="entry name" value="HisZ"/>
    <property type="match status" value="1"/>
</dbReference>
<dbReference type="Gene3D" id="3.30.930.10">
    <property type="entry name" value="Bira Bifunctional Protein, Domain 2"/>
    <property type="match status" value="1"/>
</dbReference>
<comment type="similarity">
    <text evidence="3 7">Belongs to the class-II aminoacyl-tRNA synthetase family. HisZ subfamily.</text>
</comment>
<dbReference type="Proteomes" id="UP000885750">
    <property type="component" value="Unassembled WGS sequence"/>
</dbReference>
<evidence type="ECO:0000256" key="5">
    <source>
        <dbReference type="ARBA" id="ARBA00022490"/>
    </source>
</evidence>
<evidence type="ECO:0000259" key="9">
    <source>
        <dbReference type="Pfam" id="PF13393"/>
    </source>
</evidence>
<dbReference type="GO" id="GO:0000105">
    <property type="term" value="P:L-histidine biosynthetic process"/>
    <property type="evidence" value="ECO:0007669"/>
    <property type="project" value="UniProtKB-UniRule"/>
</dbReference>
<dbReference type="InterPro" id="IPR041715">
    <property type="entry name" value="HisRS-like_core"/>
</dbReference>
<feature type="binding site" evidence="8">
    <location>
        <begin position="80"/>
        <end position="82"/>
    </location>
    <ligand>
        <name>L-histidine</name>
        <dbReference type="ChEBI" id="CHEBI:57595"/>
    </ligand>
</feature>
<dbReference type="AlphaFoldDB" id="A0A7V2SZJ5"/>
<feature type="binding site" evidence="8">
    <location>
        <position position="274"/>
    </location>
    <ligand>
        <name>L-histidine</name>
        <dbReference type="ChEBI" id="CHEBI:57595"/>
    </ligand>
</feature>
<dbReference type="InterPro" id="IPR004516">
    <property type="entry name" value="HisRS/HisZ"/>
</dbReference>
<evidence type="ECO:0000256" key="7">
    <source>
        <dbReference type="HAMAP-Rule" id="MF_00125"/>
    </source>
</evidence>
<protein>
    <recommendedName>
        <fullName evidence="4 7">ATP phosphoribosyltransferase regulatory subunit</fullName>
    </recommendedName>
</protein>
<reference evidence="10" key="1">
    <citation type="journal article" date="2020" name="mSystems">
        <title>Genome- and Community-Level Interaction Insights into Carbon Utilization and Element Cycling Functions of Hydrothermarchaeota in Hydrothermal Sediment.</title>
        <authorList>
            <person name="Zhou Z."/>
            <person name="Liu Y."/>
            <person name="Xu W."/>
            <person name="Pan J."/>
            <person name="Luo Z.H."/>
            <person name="Li M."/>
        </authorList>
    </citation>
    <scope>NUCLEOTIDE SEQUENCE [LARGE SCALE GENOMIC DNA]</scope>
    <source>
        <strain evidence="10">HyVt-493</strain>
    </source>
</reference>
<feature type="binding site" evidence="8">
    <location>
        <position position="131"/>
    </location>
    <ligand>
        <name>L-histidine</name>
        <dbReference type="ChEBI" id="CHEBI:57595"/>
    </ligand>
</feature>
<feature type="binding site" evidence="8">
    <location>
        <position position="127"/>
    </location>
    <ligand>
        <name>L-histidine</name>
        <dbReference type="ChEBI" id="CHEBI:57595"/>
    </ligand>
</feature>
<dbReference type="GO" id="GO:0016757">
    <property type="term" value="F:glycosyltransferase activity"/>
    <property type="evidence" value="ECO:0007669"/>
    <property type="project" value="UniProtKB-KW"/>
</dbReference>
<evidence type="ECO:0000256" key="4">
    <source>
        <dbReference type="ARBA" id="ARBA00020397"/>
    </source>
</evidence>
<dbReference type="CDD" id="cd00773">
    <property type="entry name" value="HisRS-like_core"/>
    <property type="match status" value="1"/>
</dbReference>
<dbReference type="InterPro" id="IPR004517">
    <property type="entry name" value="HisZ"/>
</dbReference>
<dbReference type="PIRSF" id="PIRSF001549">
    <property type="entry name" value="His-tRNA_synth"/>
    <property type="match status" value="1"/>
</dbReference>
<dbReference type="NCBIfam" id="NF009086">
    <property type="entry name" value="PRK12421.1"/>
    <property type="match status" value="1"/>
</dbReference>
<proteinExistence type="inferred from homology"/>
<gene>
    <name evidence="7" type="primary">hisZ</name>
    <name evidence="10" type="ORF">ENJ51_05950</name>
</gene>
<comment type="subunit">
    <text evidence="7">Heteromultimer composed of HisG and HisZ subunits.</text>
</comment>
<comment type="function">
    <text evidence="6 7">Required for the first step of histidine biosynthesis. May allow the feedback regulation of ATP phosphoribosyltransferase activity by histidine.</text>
</comment>
<dbReference type="Pfam" id="PF13393">
    <property type="entry name" value="tRNA-synt_His"/>
    <property type="match status" value="1"/>
</dbReference>
<dbReference type="PANTHER" id="PTHR11476:SF7">
    <property type="entry name" value="HISTIDINE--TRNA LIGASE"/>
    <property type="match status" value="1"/>
</dbReference>
<keyword evidence="5 7" id="KW-0963">Cytoplasm</keyword>
<comment type="miscellaneous">
    <text evidence="7">This function is generally fulfilled by the C-terminal part of HisG, which is missing in some bacteria such as this one.</text>
</comment>
<accession>A0A7V2SZJ5</accession>
<evidence type="ECO:0000256" key="1">
    <source>
        <dbReference type="ARBA" id="ARBA00004496"/>
    </source>
</evidence>
<comment type="subcellular location">
    <subcellularLocation>
        <location evidence="1 7">Cytoplasm</location>
    </subcellularLocation>
</comment>
<dbReference type="InterPro" id="IPR045864">
    <property type="entry name" value="aa-tRNA-synth_II/BPL/LPL"/>
</dbReference>
<dbReference type="SUPFAM" id="SSF55681">
    <property type="entry name" value="Class II aaRS and biotin synthetases"/>
    <property type="match status" value="1"/>
</dbReference>
<evidence type="ECO:0000256" key="3">
    <source>
        <dbReference type="ARBA" id="ARBA00005539"/>
    </source>
</evidence>
<evidence type="ECO:0000313" key="10">
    <source>
        <dbReference type="EMBL" id="HFC92339.1"/>
    </source>
</evidence>
<comment type="caution">
    <text evidence="10">The sequence shown here is derived from an EMBL/GenBank/DDBJ whole genome shotgun (WGS) entry which is preliminary data.</text>
</comment>
<dbReference type="GO" id="GO:0005737">
    <property type="term" value="C:cytoplasm"/>
    <property type="evidence" value="ECO:0007669"/>
    <property type="project" value="UniProtKB-SubCell"/>
</dbReference>
<evidence type="ECO:0000256" key="8">
    <source>
        <dbReference type="PIRSR" id="PIRSR001549-1"/>
    </source>
</evidence>